<dbReference type="AlphaFoldDB" id="F8DYL7"/>
<gene>
    <name evidence="10" type="ordered locus">CRES_1326</name>
</gene>
<feature type="transmembrane region" description="Helical" evidence="9">
    <location>
        <begin position="431"/>
        <end position="452"/>
    </location>
</feature>
<dbReference type="HOGENOM" id="CLU_034641_3_0_11"/>
<dbReference type="STRING" id="662755.CRES_1326"/>
<feature type="transmembrane region" description="Helical" evidence="9">
    <location>
        <begin position="295"/>
        <end position="314"/>
    </location>
</feature>
<evidence type="ECO:0000256" key="5">
    <source>
        <dbReference type="ARBA" id="ARBA00022989"/>
    </source>
</evidence>
<feature type="transmembrane region" description="Helical" evidence="9">
    <location>
        <begin position="321"/>
        <end position="339"/>
    </location>
</feature>
<evidence type="ECO:0000313" key="11">
    <source>
        <dbReference type="Proteomes" id="UP000000492"/>
    </source>
</evidence>
<keyword evidence="4 9" id="KW-0812">Transmembrane</keyword>
<feature type="transmembrane region" description="Helical" evidence="9">
    <location>
        <begin position="117"/>
        <end position="135"/>
    </location>
</feature>
<keyword evidence="11" id="KW-1185">Reference proteome</keyword>
<evidence type="ECO:0000256" key="9">
    <source>
        <dbReference type="SAM" id="Phobius"/>
    </source>
</evidence>
<dbReference type="Proteomes" id="UP000000492">
    <property type="component" value="Chromosome"/>
</dbReference>
<feature type="transmembrane region" description="Helical" evidence="9">
    <location>
        <begin position="194"/>
        <end position="212"/>
    </location>
</feature>
<protein>
    <submittedName>
        <fullName evidence="10">Membrane protein</fullName>
    </submittedName>
</protein>
<evidence type="ECO:0000256" key="4">
    <source>
        <dbReference type="ARBA" id="ARBA00022692"/>
    </source>
</evidence>
<dbReference type="Pfam" id="PF09594">
    <property type="entry name" value="GT87"/>
    <property type="match status" value="1"/>
</dbReference>
<dbReference type="GO" id="GO:0016758">
    <property type="term" value="F:hexosyltransferase activity"/>
    <property type="evidence" value="ECO:0007669"/>
    <property type="project" value="InterPro"/>
</dbReference>
<feature type="region of interest" description="Disordered" evidence="8">
    <location>
        <begin position="366"/>
        <end position="418"/>
    </location>
</feature>
<feature type="transmembrane region" description="Helical" evidence="9">
    <location>
        <begin position="89"/>
        <end position="111"/>
    </location>
</feature>
<evidence type="ECO:0000313" key="10">
    <source>
        <dbReference type="EMBL" id="AEI09682.1"/>
    </source>
</evidence>
<evidence type="ECO:0000256" key="1">
    <source>
        <dbReference type="ARBA" id="ARBA00004651"/>
    </source>
</evidence>
<keyword evidence="6 9" id="KW-0472">Membrane</keyword>
<dbReference type="EMBL" id="CP002857">
    <property type="protein sequence ID" value="AEI09682.1"/>
    <property type="molecule type" value="Genomic_DNA"/>
</dbReference>
<accession>F8DYL7</accession>
<feature type="transmembrane region" description="Helical" evidence="9">
    <location>
        <begin position="166"/>
        <end position="187"/>
    </location>
</feature>
<dbReference type="InterPro" id="IPR018584">
    <property type="entry name" value="GT87"/>
</dbReference>
<feature type="transmembrane region" description="Helical" evidence="9">
    <location>
        <begin position="345"/>
        <end position="361"/>
    </location>
</feature>
<feature type="transmembrane region" description="Helical" evidence="9">
    <location>
        <begin position="472"/>
        <end position="488"/>
    </location>
</feature>
<evidence type="ECO:0000256" key="8">
    <source>
        <dbReference type="SAM" id="MobiDB-lite"/>
    </source>
</evidence>
<evidence type="ECO:0000256" key="7">
    <source>
        <dbReference type="ARBA" id="ARBA00024033"/>
    </source>
</evidence>
<dbReference type="GO" id="GO:0005886">
    <property type="term" value="C:plasma membrane"/>
    <property type="evidence" value="ECO:0007669"/>
    <property type="project" value="UniProtKB-SubCell"/>
</dbReference>
<evidence type="ECO:0000256" key="6">
    <source>
        <dbReference type="ARBA" id="ARBA00023136"/>
    </source>
</evidence>
<keyword evidence="2" id="KW-1003">Cell membrane</keyword>
<organism evidence="10 11">
    <name type="scientific">Corynebacterium resistens (strain DSM 45100 / JCM 12819 / GTC 2026 / SICGH 158)</name>
    <dbReference type="NCBI Taxonomy" id="662755"/>
    <lineage>
        <taxon>Bacteria</taxon>
        <taxon>Bacillati</taxon>
        <taxon>Actinomycetota</taxon>
        <taxon>Actinomycetes</taxon>
        <taxon>Mycobacteriales</taxon>
        <taxon>Corynebacteriaceae</taxon>
        <taxon>Corynebacterium</taxon>
    </lineage>
</organism>
<evidence type="ECO:0000256" key="3">
    <source>
        <dbReference type="ARBA" id="ARBA00022679"/>
    </source>
</evidence>
<sequence length="502" mass="53990">MVGALSALAAVLDPRALGALFGGVGFPAFPYHLDLDVYRVGAQRVLDGLELYSGHFHIIGDIYLPFTYPPISALLFTPLAVLPYTASSVLLTLATVTLTWWILAHTVHLAAWVDRRSAAWVAVGLAAVLIHLSPIHTSITYGQINVLLMAMVFADAFIVPRRFRGLLTGLAVSIKLTPAVFGLWFLLRKEWGSVVRMGLGAIGATGLAWLILPRDSVKYWTETLRETGRIGGEEYALNQSLNGLLYRLGLRTKTSEGGGAAVGDGAANGGGVGGQVGEALRTAEGMHGVHGVHGAQLWLVLVILALIVVAFVMVRLLRANAPIVALCVNALFALLASPVSWSHHWCWAPVLLVAIGSYALAEQNTRKRAPATSNDPTASDASADHDDPTASDASADHDDPAASDAPAGTTSTSRATSSFTRTEHALAGPRWMWIALLITGFLAFALEPTTLVPFNDHRELDWNFWQRFAGNIYLWWTLIALLLLGFFARKHLAESSRSLTVP</sequence>
<dbReference type="eggNOG" id="COG5650">
    <property type="taxonomic scope" value="Bacteria"/>
</dbReference>
<reference evidence="10 11" key="1">
    <citation type="journal article" date="2012" name="BMC Genomics">
        <title>Complete genome sequence, lifestyle, and multi-drug resistance of the human pathogen Corynebacterium resistens DSM 45100 isolated from blood samples of a leukemia patient.</title>
        <authorList>
            <person name="Schroder J."/>
            <person name="Maus I."/>
            <person name="Meyer K."/>
            <person name="Wordemann S."/>
            <person name="Blom J."/>
            <person name="Jaenicke S."/>
            <person name="Schneider J."/>
            <person name="Trost E."/>
            <person name="Tauch A."/>
        </authorList>
    </citation>
    <scope>NUCLEOTIDE SEQUENCE [LARGE SCALE GENOMIC DNA]</scope>
    <source>
        <strain evidence="11">DSM 45100 / JCM 12819 / CCUG 50093 / GTC 2026 / SICGH 158</strain>
    </source>
</reference>
<evidence type="ECO:0000256" key="2">
    <source>
        <dbReference type="ARBA" id="ARBA00022475"/>
    </source>
</evidence>
<feature type="compositionally biased region" description="Low complexity" evidence="8">
    <location>
        <begin position="402"/>
        <end position="418"/>
    </location>
</feature>
<comment type="subcellular location">
    <subcellularLocation>
        <location evidence="1">Cell membrane</location>
        <topology evidence="1">Multi-pass membrane protein</topology>
    </subcellularLocation>
</comment>
<name>F8DYL7_CORRG</name>
<proteinExistence type="inferred from homology"/>
<keyword evidence="5 9" id="KW-1133">Transmembrane helix</keyword>
<dbReference type="KEGG" id="crd:CRES_1326"/>
<comment type="similarity">
    <text evidence="7">Belongs to the glycosyltransferase 87 family.</text>
</comment>
<keyword evidence="3" id="KW-0808">Transferase</keyword>
<feature type="compositionally biased region" description="Basic and acidic residues" evidence="8">
    <location>
        <begin position="382"/>
        <end position="400"/>
    </location>
</feature>